<dbReference type="Proteomes" id="UP001154282">
    <property type="component" value="Unassembled WGS sequence"/>
</dbReference>
<comment type="caution">
    <text evidence="1">The sequence shown here is derived from an EMBL/GenBank/DDBJ whole genome shotgun (WGS) entry which is preliminary data.</text>
</comment>
<dbReference type="EMBL" id="CAMGYJ010000005">
    <property type="protein sequence ID" value="CAI0423464.1"/>
    <property type="molecule type" value="Genomic_DNA"/>
</dbReference>
<name>A0AAV0KRA1_9ROSI</name>
<protein>
    <submittedName>
        <fullName evidence="1">Uncharacterized protein</fullName>
    </submittedName>
</protein>
<proteinExistence type="predicted"/>
<organism evidence="1 2">
    <name type="scientific">Linum tenue</name>
    <dbReference type="NCBI Taxonomy" id="586396"/>
    <lineage>
        <taxon>Eukaryota</taxon>
        <taxon>Viridiplantae</taxon>
        <taxon>Streptophyta</taxon>
        <taxon>Embryophyta</taxon>
        <taxon>Tracheophyta</taxon>
        <taxon>Spermatophyta</taxon>
        <taxon>Magnoliopsida</taxon>
        <taxon>eudicotyledons</taxon>
        <taxon>Gunneridae</taxon>
        <taxon>Pentapetalae</taxon>
        <taxon>rosids</taxon>
        <taxon>fabids</taxon>
        <taxon>Malpighiales</taxon>
        <taxon>Linaceae</taxon>
        <taxon>Linum</taxon>
    </lineage>
</organism>
<reference evidence="1" key="1">
    <citation type="submission" date="2022-08" db="EMBL/GenBank/DDBJ databases">
        <authorList>
            <person name="Gutierrez-Valencia J."/>
        </authorList>
    </citation>
    <scope>NUCLEOTIDE SEQUENCE</scope>
</reference>
<accession>A0AAV0KRA1</accession>
<keyword evidence="2" id="KW-1185">Reference proteome</keyword>
<sequence length="13" mass="1383">MGHHCPAISSMIV</sequence>
<evidence type="ECO:0000313" key="1">
    <source>
        <dbReference type="EMBL" id="CAI0423464.1"/>
    </source>
</evidence>
<evidence type="ECO:0000313" key="2">
    <source>
        <dbReference type="Proteomes" id="UP001154282"/>
    </source>
</evidence>
<gene>
    <name evidence="1" type="ORF">LITE_LOCUS19528</name>
</gene>